<dbReference type="GO" id="GO:0003677">
    <property type="term" value="F:DNA binding"/>
    <property type="evidence" value="ECO:0007669"/>
    <property type="project" value="UniProtKB-UniRule"/>
</dbReference>
<evidence type="ECO:0000256" key="3">
    <source>
        <dbReference type="SAM" id="MobiDB-lite"/>
    </source>
</evidence>
<dbReference type="SUPFAM" id="SSF46689">
    <property type="entry name" value="Homeodomain-like"/>
    <property type="match status" value="1"/>
</dbReference>
<dbReference type="Proteomes" id="UP000244903">
    <property type="component" value="Chromosome"/>
</dbReference>
<proteinExistence type="predicted"/>
<dbReference type="Gene3D" id="1.10.10.60">
    <property type="entry name" value="Homeodomain-like"/>
    <property type="match status" value="1"/>
</dbReference>
<feature type="region of interest" description="Disordered" evidence="3">
    <location>
        <begin position="12"/>
        <end position="41"/>
    </location>
</feature>
<accession>A0AAD0NNY4</accession>
<name>A0AAD0NNY4_9ACTN</name>
<evidence type="ECO:0000259" key="4">
    <source>
        <dbReference type="PROSITE" id="PS50977"/>
    </source>
</evidence>
<feature type="compositionally biased region" description="Low complexity" evidence="3">
    <location>
        <begin position="12"/>
        <end position="34"/>
    </location>
</feature>
<dbReference type="KEGG" id="dpc:A6048_13295"/>
<keyword evidence="1 2" id="KW-0238">DNA-binding</keyword>
<evidence type="ECO:0000313" key="5">
    <source>
        <dbReference type="EMBL" id="AWH96312.1"/>
    </source>
</evidence>
<dbReference type="PROSITE" id="PS50977">
    <property type="entry name" value="HTH_TETR_2"/>
    <property type="match status" value="1"/>
</dbReference>
<organism evidence="5 6">
    <name type="scientific">Dietzia psychralcaliphila</name>
    <dbReference type="NCBI Taxonomy" id="139021"/>
    <lineage>
        <taxon>Bacteria</taxon>
        <taxon>Bacillati</taxon>
        <taxon>Actinomycetota</taxon>
        <taxon>Actinomycetes</taxon>
        <taxon>Mycobacteriales</taxon>
        <taxon>Dietziaceae</taxon>
        <taxon>Dietzia</taxon>
    </lineage>
</organism>
<dbReference type="RefSeq" id="WP_108835173.1">
    <property type="nucleotide sequence ID" value="NZ_LMTG01000166.1"/>
</dbReference>
<evidence type="ECO:0000313" key="6">
    <source>
        <dbReference type="Proteomes" id="UP000244903"/>
    </source>
</evidence>
<feature type="DNA-binding region" description="H-T-H motif" evidence="2">
    <location>
        <begin position="68"/>
        <end position="87"/>
    </location>
</feature>
<dbReference type="AlphaFoldDB" id="A0AAD0NNY4"/>
<gene>
    <name evidence="5" type="ORF">A6048_13295</name>
</gene>
<dbReference type="SUPFAM" id="SSF48498">
    <property type="entry name" value="Tetracyclin repressor-like, C-terminal domain"/>
    <property type="match status" value="1"/>
</dbReference>
<protein>
    <recommendedName>
        <fullName evidence="4">HTH tetR-type domain-containing protein</fullName>
    </recommendedName>
</protein>
<dbReference type="EMBL" id="CP015453">
    <property type="protein sequence ID" value="AWH96312.1"/>
    <property type="molecule type" value="Genomic_DNA"/>
</dbReference>
<feature type="domain" description="HTH tetR-type" evidence="4">
    <location>
        <begin position="45"/>
        <end position="105"/>
    </location>
</feature>
<dbReference type="Pfam" id="PF00440">
    <property type="entry name" value="TetR_N"/>
    <property type="match status" value="1"/>
</dbReference>
<dbReference type="Gene3D" id="1.10.357.10">
    <property type="entry name" value="Tetracycline Repressor, domain 2"/>
    <property type="match status" value="1"/>
</dbReference>
<evidence type="ECO:0000256" key="1">
    <source>
        <dbReference type="ARBA" id="ARBA00023125"/>
    </source>
</evidence>
<dbReference type="InterPro" id="IPR009057">
    <property type="entry name" value="Homeodomain-like_sf"/>
</dbReference>
<dbReference type="InterPro" id="IPR036271">
    <property type="entry name" value="Tet_transcr_reg_TetR-rel_C_sf"/>
</dbReference>
<evidence type="ECO:0000256" key="2">
    <source>
        <dbReference type="PROSITE-ProRule" id="PRU00335"/>
    </source>
</evidence>
<keyword evidence="6" id="KW-1185">Reference proteome</keyword>
<dbReference type="InterPro" id="IPR001647">
    <property type="entry name" value="HTH_TetR"/>
</dbReference>
<sequence>MDSGLPALVATDASAGASTDTSTGTSTAASTAADGGRRRRVPRGEVQRQMILDAFEGLLREMPAPEISVKDITEAAGIKRPNFYFYFESKDAVLGELVGLAWDDWAEAIGSYFRRAGESHADYFDRLFGASHAAWLVHGRVMVAGVQATGYDEKLRTRWTTLVAGLNGQLAAQMGRDAEAGLITPLSDDHGALIATLTDMIVMAFYKDRSLESTEAESARMLSALKAIWLGTWGASATPSR</sequence>
<reference evidence="5 6" key="1">
    <citation type="submission" date="2016-04" db="EMBL/GenBank/DDBJ databases">
        <title>Complete genome sequence of the haloalkaliphilic hydrocarbon-degrading bacterium Dietzia psychralcaliphila ILA-1T, isolated from a drain of a fish product-processing plant.</title>
        <authorList>
            <person name="Zhao J."/>
            <person name="Hu B."/>
            <person name="Geng S."/>
            <person name="Nie Y."/>
            <person name="Tang Y."/>
        </authorList>
    </citation>
    <scope>NUCLEOTIDE SEQUENCE [LARGE SCALE GENOMIC DNA]</scope>
    <source>
        <strain evidence="5 6">ILA-1</strain>
    </source>
</reference>